<dbReference type="RefSeq" id="XP_042601491.1">
    <property type="nucleotide sequence ID" value="XM_042745557.1"/>
</dbReference>
<protein>
    <submittedName>
        <fullName evidence="2">Uncharacterized protein K02A2.6-like</fullName>
    </submittedName>
</protein>
<dbReference type="Pfam" id="PF00078">
    <property type="entry name" value="RVT_1"/>
    <property type="match status" value="1"/>
</dbReference>
<gene>
    <name evidence="2" type="primary">LOC122140745</name>
</gene>
<dbReference type="PROSITE" id="PS50878">
    <property type="entry name" value="RT_POL"/>
    <property type="match status" value="1"/>
</dbReference>
<dbReference type="PANTHER" id="PTHR37984">
    <property type="entry name" value="PROTEIN CBG26694"/>
    <property type="match status" value="1"/>
</dbReference>
<evidence type="ECO:0000313" key="2">
    <source>
        <dbReference type="RefSeq" id="XP_042601491.1"/>
    </source>
</evidence>
<reference evidence="2" key="1">
    <citation type="submission" date="2025-08" db="UniProtKB">
        <authorList>
            <consortium name="RefSeq"/>
        </authorList>
    </citation>
    <scope>IDENTIFICATION</scope>
    <source>
        <tissue evidence="2">Muscle</tissue>
    </source>
</reference>
<dbReference type="PANTHER" id="PTHR37984:SF13">
    <property type="entry name" value="RIBONUCLEASE H"/>
    <property type="match status" value="1"/>
</dbReference>
<dbReference type="GeneID" id="122140745"/>
<dbReference type="AlphaFoldDB" id="A0A9R0AM15"/>
<dbReference type="CDD" id="cd01647">
    <property type="entry name" value="RT_LTR"/>
    <property type="match status" value="1"/>
</dbReference>
<dbReference type="Proteomes" id="UP001155660">
    <property type="component" value="Chromosome A4"/>
</dbReference>
<proteinExistence type="predicted"/>
<name>A0A9R0AM15_CYPCA</name>
<dbReference type="InterPro" id="IPR000477">
    <property type="entry name" value="RT_dom"/>
</dbReference>
<organism evidence="2">
    <name type="scientific">Cyprinus carpio</name>
    <name type="common">Common carp</name>
    <dbReference type="NCBI Taxonomy" id="7962"/>
    <lineage>
        <taxon>Eukaryota</taxon>
        <taxon>Metazoa</taxon>
        <taxon>Chordata</taxon>
        <taxon>Craniata</taxon>
        <taxon>Vertebrata</taxon>
        <taxon>Euteleostomi</taxon>
        <taxon>Actinopterygii</taxon>
        <taxon>Neopterygii</taxon>
        <taxon>Teleostei</taxon>
        <taxon>Ostariophysi</taxon>
        <taxon>Cypriniformes</taxon>
        <taxon>Cyprinidae</taxon>
        <taxon>Cyprininae</taxon>
        <taxon>Cyprinus</taxon>
    </lineage>
</organism>
<dbReference type="OrthoDB" id="775972at2759"/>
<feature type="domain" description="Reverse transcriptase" evidence="1">
    <location>
        <begin position="1"/>
        <end position="232"/>
    </location>
</feature>
<dbReference type="KEGG" id="ccar:122140745"/>
<accession>A0A9R0AM15</accession>
<evidence type="ECO:0000259" key="1">
    <source>
        <dbReference type="PROSITE" id="PS50878"/>
    </source>
</evidence>
<dbReference type="InterPro" id="IPR050951">
    <property type="entry name" value="Retrovirus_Pol_polyprotein"/>
</dbReference>
<sequence>MRNEDVFKQELGMLKGMKATIRVSAVAHPKFYRPRSVPYAMRAKVEEEIDWLLKEDIIAPVKYAEWAAPIVPVLQPNGSVRICRDYKLTINSASSLEQYPIPRVEDLFNTLSGGKQFSKLDLSHAYQQIVMDDTSKKYLTINTHQGLFTYKRLPFGVSSAPAIFQRTMENLLQGLPSVAVYLDDIILMGTDEAEHLSTLDEVLRRLKDAGLRLHRSKCVFLQNEVEYLVHVVNAEGFHPVLSKVRAIEEAPPPTTVTELKAYLGLLNYFNKFLPSLATRLAPLHKLLRKKCFVGLEQ</sequence>